<dbReference type="AlphaFoldDB" id="A0A1Y5XZU1"/>
<dbReference type="NCBIfam" id="NF001311">
    <property type="entry name" value="PRK00258.1-3"/>
    <property type="match status" value="1"/>
</dbReference>
<evidence type="ECO:0000259" key="3">
    <source>
        <dbReference type="Pfam" id="PF08501"/>
    </source>
</evidence>
<dbReference type="Proteomes" id="UP000192674">
    <property type="component" value="Unassembled WGS sequence"/>
</dbReference>
<accession>A0A1Y5XZU1</accession>
<gene>
    <name evidence="5" type="ORF">SAMN05661093_07136</name>
</gene>
<keyword evidence="2" id="KW-0028">Amino-acid biosynthesis</keyword>
<dbReference type="GO" id="GO:0009423">
    <property type="term" value="P:chorismate biosynthetic process"/>
    <property type="evidence" value="ECO:0007669"/>
    <property type="project" value="TreeGrafter"/>
</dbReference>
<dbReference type="SUPFAM" id="SSF51735">
    <property type="entry name" value="NAD(P)-binding Rossmann-fold domains"/>
    <property type="match status" value="1"/>
</dbReference>
<evidence type="ECO:0000259" key="4">
    <source>
        <dbReference type="Pfam" id="PF18317"/>
    </source>
</evidence>
<evidence type="ECO:0000256" key="2">
    <source>
        <dbReference type="ARBA" id="ARBA00023141"/>
    </source>
</evidence>
<dbReference type="InterPro" id="IPR013708">
    <property type="entry name" value="Shikimate_DH-bd_N"/>
</dbReference>
<dbReference type="CDD" id="cd01065">
    <property type="entry name" value="NAD_bind_Shikimate_DH"/>
    <property type="match status" value="1"/>
</dbReference>
<dbReference type="PANTHER" id="PTHR21089">
    <property type="entry name" value="SHIKIMATE DEHYDROGENASE"/>
    <property type="match status" value="1"/>
</dbReference>
<dbReference type="InterPro" id="IPR041121">
    <property type="entry name" value="SDH_C"/>
</dbReference>
<dbReference type="InterPro" id="IPR046346">
    <property type="entry name" value="Aminoacid_DH-like_N_sf"/>
</dbReference>
<organism evidence="5 6">
    <name type="scientific">Kibdelosporangium aridum</name>
    <dbReference type="NCBI Taxonomy" id="2030"/>
    <lineage>
        <taxon>Bacteria</taxon>
        <taxon>Bacillati</taxon>
        <taxon>Actinomycetota</taxon>
        <taxon>Actinomycetes</taxon>
        <taxon>Pseudonocardiales</taxon>
        <taxon>Pseudonocardiaceae</taxon>
        <taxon>Kibdelosporangium</taxon>
    </lineage>
</organism>
<dbReference type="NCBIfam" id="TIGR01809">
    <property type="entry name" value="Shik-DH-AROM"/>
    <property type="match status" value="1"/>
</dbReference>
<feature type="domain" description="Shikimate dehydrogenase substrate binding N-terminal" evidence="3">
    <location>
        <begin position="20"/>
        <end position="102"/>
    </location>
</feature>
<sequence>MTRTSGMPGLVALTDRRAAIVGQPVEHSLSPVLHSAAYQALGLTGWTYSRISCDADGLRDLVAGLGPEWAGLSVTMPGKQAALAVADEVTERASLVGAGNTLVQLPDGGWRIDCTDVDGVVGALLYAGGYQRKPGAHALLLGAGGTALATMVALASVDVDSFALVVRDPARAADASRCAERLGVKLDVVRWSAADFRDLVASSDVVVSTVPAGVADSQVSELAAAPCVVDVIYHPWPTPLAAAVQARGGRIGTGLDMLLHQAFGQVSQFTGLPAPREVMRDALFDATGGTVPLPLA</sequence>
<dbReference type="Pfam" id="PF08501">
    <property type="entry name" value="Shikimate_dh_N"/>
    <property type="match status" value="1"/>
</dbReference>
<dbReference type="Gene3D" id="3.40.50.10860">
    <property type="entry name" value="Leucine Dehydrogenase, chain A, domain 1"/>
    <property type="match status" value="1"/>
</dbReference>
<comment type="pathway">
    <text evidence="1">Metabolic intermediate biosynthesis; chorismate biosynthesis; chorismate from D-erythrose 4-phosphate and phosphoenolpyruvate: step 4/7.</text>
</comment>
<proteinExistence type="predicted"/>
<evidence type="ECO:0000313" key="6">
    <source>
        <dbReference type="Proteomes" id="UP000192674"/>
    </source>
</evidence>
<dbReference type="PANTHER" id="PTHR21089:SF1">
    <property type="entry name" value="BIFUNCTIONAL 3-DEHYDROQUINATE DEHYDRATASE_SHIKIMATE DEHYDROGENASE, CHLOROPLASTIC"/>
    <property type="match status" value="1"/>
</dbReference>
<keyword evidence="2" id="KW-0057">Aromatic amino acid biosynthesis</keyword>
<dbReference type="GO" id="GO:0019632">
    <property type="term" value="P:shikimate metabolic process"/>
    <property type="evidence" value="ECO:0007669"/>
    <property type="project" value="TreeGrafter"/>
</dbReference>
<protein>
    <submittedName>
        <fullName evidence="5">Shikimate dehydrogenase</fullName>
    </submittedName>
</protein>
<dbReference type="GO" id="GO:0009073">
    <property type="term" value="P:aromatic amino acid family biosynthetic process"/>
    <property type="evidence" value="ECO:0007669"/>
    <property type="project" value="UniProtKB-KW"/>
</dbReference>
<dbReference type="InterPro" id="IPR036291">
    <property type="entry name" value="NAD(P)-bd_dom_sf"/>
</dbReference>
<dbReference type="InterPro" id="IPR022893">
    <property type="entry name" value="Shikimate_DH_fam"/>
</dbReference>
<feature type="domain" description="SDH C-terminal" evidence="4">
    <location>
        <begin position="254"/>
        <end position="283"/>
    </location>
</feature>
<dbReference type="EMBL" id="FWXV01000007">
    <property type="protein sequence ID" value="SMD21852.1"/>
    <property type="molecule type" value="Genomic_DNA"/>
</dbReference>
<dbReference type="Gene3D" id="3.40.50.720">
    <property type="entry name" value="NAD(P)-binding Rossmann-like Domain"/>
    <property type="match status" value="1"/>
</dbReference>
<name>A0A1Y5XZU1_KIBAR</name>
<evidence type="ECO:0000256" key="1">
    <source>
        <dbReference type="ARBA" id="ARBA00004871"/>
    </source>
</evidence>
<dbReference type="SUPFAM" id="SSF53223">
    <property type="entry name" value="Aminoacid dehydrogenase-like, N-terminal domain"/>
    <property type="match status" value="1"/>
</dbReference>
<dbReference type="GO" id="GO:0004764">
    <property type="term" value="F:shikimate 3-dehydrogenase (NADP+) activity"/>
    <property type="evidence" value="ECO:0007669"/>
    <property type="project" value="InterPro"/>
</dbReference>
<keyword evidence="6" id="KW-1185">Reference proteome</keyword>
<dbReference type="InterPro" id="IPR010110">
    <property type="entry name" value="Shikimate_DH_AroM-type"/>
</dbReference>
<dbReference type="GO" id="GO:0050661">
    <property type="term" value="F:NADP binding"/>
    <property type="evidence" value="ECO:0007669"/>
    <property type="project" value="TreeGrafter"/>
</dbReference>
<reference evidence="5 6" key="1">
    <citation type="submission" date="2017-04" db="EMBL/GenBank/DDBJ databases">
        <authorList>
            <person name="Afonso C.L."/>
            <person name="Miller P.J."/>
            <person name="Scott M.A."/>
            <person name="Spackman E."/>
            <person name="Goraichik I."/>
            <person name="Dimitrov K.M."/>
            <person name="Suarez D.L."/>
            <person name="Swayne D.E."/>
        </authorList>
    </citation>
    <scope>NUCLEOTIDE SEQUENCE [LARGE SCALE GENOMIC DNA]</scope>
    <source>
        <strain evidence="5 6">DSM 43828</strain>
    </source>
</reference>
<dbReference type="GO" id="GO:0005829">
    <property type="term" value="C:cytosol"/>
    <property type="evidence" value="ECO:0007669"/>
    <property type="project" value="TreeGrafter"/>
</dbReference>
<dbReference type="Pfam" id="PF18317">
    <property type="entry name" value="SDH_C"/>
    <property type="match status" value="1"/>
</dbReference>
<evidence type="ECO:0000313" key="5">
    <source>
        <dbReference type="EMBL" id="SMD21852.1"/>
    </source>
</evidence>